<keyword evidence="1" id="KW-0175">Coiled coil</keyword>
<dbReference type="HOGENOM" id="CLU_064119_0_0_1"/>
<dbReference type="SUPFAM" id="SSF82708">
    <property type="entry name" value="R3H domain"/>
    <property type="match status" value="1"/>
</dbReference>
<accession>A0A0D2B444</accession>
<evidence type="ECO:0000256" key="1">
    <source>
        <dbReference type="SAM" id="Coils"/>
    </source>
</evidence>
<feature type="compositionally biased region" description="Basic and acidic residues" evidence="2">
    <location>
        <begin position="90"/>
        <end position="118"/>
    </location>
</feature>
<dbReference type="GeneID" id="27311136"/>
<organism evidence="4 5">
    <name type="scientific">Verruconis gallopava</name>
    <dbReference type="NCBI Taxonomy" id="253628"/>
    <lineage>
        <taxon>Eukaryota</taxon>
        <taxon>Fungi</taxon>
        <taxon>Dikarya</taxon>
        <taxon>Ascomycota</taxon>
        <taxon>Pezizomycotina</taxon>
        <taxon>Dothideomycetes</taxon>
        <taxon>Pleosporomycetidae</taxon>
        <taxon>Venturiales</taxon>
        <taxon>Sympoventuriaceae</taxon>
        <taxon>Verruconis</taxon>
    </lineage>
</organism>
<gene>
    <name evidence="4" type="ORF">PV09_03163</name>
</gene>
<reference evidence="4 5" key="1">
    <citation type="submission" date="2015-01" db="EMBL/GenBank/DDBJ databases">
        <title>The Genome Sequence of Ochroconis gallopava CBS43764.</title>
        <authorList>
            <consortium name="The Broad Institute Genomics Platform"/>
            <person name="Cuomo C."/>
            <person name="de Hoog S."/>
            <person name="Gorbushina A."/>
            <person name="Stielow B."/>
            <person name="Teixiera M."/>
            <person name="Abouelleil A."/>
            <person name="Chapman S.B."/>
            <person name="Priest M."/>
            <person name="Young S.K."/>
            <person name="Wortman J."/>
            <person name="Nusbaum C."/>
            <person name="Birren B."/>
        </authorList>
    </citation>
    <scope>NUCLEOTIDE SEQUENCE [LARGE SCALE GENOMIC DNA]</scope>
    <source>
        <strain evidence="4 5">CBS 43764</strain>
    </source>
</reference>
<dbReference type="GO" id="GO:0003676">
    <property type="term" value="F:nucleic acid binding"/>
    <property type="evidence" value="ECO:0007669"/>
    <property type="project" value="InterPro"/>
</dbReference>
<evidence type="ECO:0000313" key="4">
    <source>
        <dbReference type="EMBL" id="KIW05979.1"/>
    </source>
</evidence>
<dbReference type="InterPro" id="IPR025952">
    <property type="entry name" value="R3H-assoc_dom"/>
</dbReference>
<dbReference type="AlphaFoldDB" id="A0A0D2B444"/>
<dbReference type="PANTHER" id="PTHR32019:SF2">
    <property type="entry name" value="R3H DOMAIN-CONTAINING PROTEIN 4"/>
    <property type="match status" value="1"/>
</dbReference>
<feature type="coiled-coil region" evidence="1">
    <location>
        <begin position="157"/>
        <end position="208"/>
    </location>
</feature>
<sequence length="332" mass="37124">MVNTRPAYTHIATENTTFVDVAAWTRHAIEAMNGLSLHSDPNAPAPDTSGATVAVQIPLDDNPDRPTANGEGITAGQAVREGYVLRRKSSQRDSMRRRDALLKGKEGSRQRRRWENDRLIGNPHAEPPLPSDWEVRPTYPVHHVPYYLAPLWDARFAKESAARREAAQKKMRNQRDTVEGAGTIPKDLKEKLKRAKGAKGLLQDLENEIRHFVASWAARENEEECGHTDSEDDDIVFIGRQGQSSDRPSSAGTDDFLEPEKLIFDSLEGDQGASFGRWLVHSIGQYYGLDTWSVTVGNPARREAYVGIKEVRLKTGKKASKMPLPRPLWALV</sequence>
<dbReference type="Pfam" id="PF13902">
    <property type="entry name" value="R3H-assoc"/>
    <property type="match status" value="1"/>
</dbReference>
<dbReference type="EMBL" id="KN847536">
    <property type="protein sequence ID" value="KIW05979.1"/>
    <property type="molecule type" value="Genomic_DNA"/>
</dbReference>
<dbReference type="InterPro" id="IPR036867">
    <property type="entry name" value="R3H_dom_sf"/>
</dbReference>
<dbReference type="RefSeq" id="XP_016215848.1">
    <property type="nucleotide sequence ID" value="XM_016356325.1"/>
</dbReference>
<protein>
    <recommendedName>
        <fullName evidence="3">R3H-associated N-terminal domain-containing protein</fullName>
    </recommendedName>
</protein>
<dbReference type="VEuPathDB" id="FungiDB:PV09_03163"/>
<dbReference type="OrthoDB" id="10256743at2759"/>
<feature type="domain" description="R3H-associated N-terminal" evidence="3">
    <location>
        <begin position="87"/>
        <end position="194"/>
    </location>
</feature>
<dbReference type="InParanoid" id="A0A0D2B444"/>
<proteinExistence type="predicted"/>
<dbReference type="Proteomes" id="UP000053259">
    <property type="component" value="Unassembled WGS sequence"/>
</dbReference>
<evidence type="ECO:0000259" key="3">
    <source>
        <dbReference type="Pfam" id="PF13902"/>
    </source>
</evidence>
<dbReference type="InterPro" id="IPR039629">
    <property type="entry name" value="R3HDM4"/>
</dbReference>
<name>A0A0D2B444_9PEZI</name>
<feature type="region of interest" description="Disordered" evidence="2">
    <location>
        <begin position="58"/>
        <end position="130"/>
    </location>
</feature>
<dbReference type="PANTHER" id="PTHR32019">
    <property type="entry name" value="R3H DOMAIN-CONTAINING PROTEIN 4"/>
    <property type="match status" value="1"/>
</dbReference>
<evidence type="ECO:0000256" key="2">
    <source>
        <dbReference type="SAM" id="MobiDB-lite"/>
    </source>
</evidence>
<evidence type="ECO:0000313" key="5">
    <source>
        <dbReference type="Proteomes" id="UP000053259"/>
    </source>
</evidence>
<keyword evidence="5" id="KW-1185">Reference proteome</keyword>